<gene>
    <name evidence="2" type="ORF">EV420DRAFT_1672178</name>
</gene>
<name>A0AA39J5V4_ARMTA</name>
<keyword evidence="3" id="KW-1185">Reference proteome</keyword>
<comment type="caution">
    <text evidence="2">The sequence shown here is derived from an EMBL/GenBank/DDBJ whole genome shotgun (WGS) entry which is preliminary data.</text>
</comment>
<dbReference type="AlphaFoldDB" id="A0AA39J5V4"/>
<feature type="transmembrane region" description="Helical" evidence="1">
    <location>
        <begin position="225"/>
        <end position="245"/>
    </location>
</feature>
<organism evidence="2 3">
    <name type="scientific">Armillaria tabescens</name>
    <name type="common">Ringless honey mushroom</name>
    <name type="synonym">Agaricus tabescens</name>
    <dbReference type="NCBI Taxonomy" id="1929756"/>
    <lineage>
        <taxon>Eukaryota</taxon>
        <taxon>Fungi</taxon>
        <taxon>Dikarya</taxon>
        <taxon>Basidiomycota</taxon>
        <taxon>Agaricomycotina</taxon>
        <taxon>Agaricomycetes</taxon>
        <taxon>Agaricomycetidae</taxon>
        <taxon>Agaricales</taxon>
        <taxon>Marasmiineae</taxon>
        <taxon>Physalacriaceae</taxon>
        <taxon>Desarmillaria</taxon>
    </lineage>
</organism>
<protein>
    <submittedName>
        <fullName evidence="2">Uncharacterized protein</fullName>
    </submittedName>
</protein>
<dbReference type="EMBL" id="JAUEPS010000124">
    <property type="protein sequence ID" value="KAK0436643.1"/>
    <property type="molecule type" value="Genomic_DNA"/>
</dbReference>
<dbReference type="GeneID" id="85362629"/>
<keyword evidence="1" id="KW-1133">Transmembrane helix</keyword>
<proteinExistence type="predicted"/>
<feature type="transmembrane region" description="Helical" evidence="1">
    <location>
        <begin position="69"/>
        <end position="94"/>
    </location>
</feature>
<keyword evidence="1" id="KW-0472">Membrane</keyword>
<dbReference type="RefSeq" id="XP_060322321.1">
    <property type="nucleotide sequence ID" value="XM_060479081.1"/>
</dbReference>
<evidence type="ECO:0000313" key="2">
    <source>
        <dbReference type="EMBL" id="KAK0436643.1"/>
    </source>
</evidence>
<evidence type="ECO:0000313" key="3">
    <source>
        <dbReference type="Proteomes" id="UP001175211"/>
    </source>
</evidence>
<feature type="transmembrane region" description="Helical" evidence="1">
    <location>
        <begin position="36"/>
        <end position="57"/>
    </location>
</feature>
<dbReference type="Proteomes" id="UP001175211">
    <property type="component" value="Unassembled WGS sequence"/>
</dbReference>
<reference evidence="2" key="1">
    <citation type="submission" date="2023-06" db="EMBL/GenBank/DDBJ databases">
        <authorList>
            <consortium name="Lawrence Berkeley National Laboratory"/>
            <person name="Ahrendt S."/>
            <person name="Sahu N."/>
            <person name="Indic B."/>
            <person name="Wong-Bajracharya J."/>
            <person name="Merenyi Z."/>
            <person name="Ke H.-M."/>
            <person name="Monk M."/>
            <person name="Kocsube S."/>
            <person name="Drula E."/>
            <person name="Lipzen A."/>
            <person name="Balint B."/>
            <person name="Henrissat B."/>
            <person name="Andreopoulos B."/>
            <person name="Martin F.M."/>
            <person name="Harder C.B."/>
            <person name="Rigling D."/>
            <person name="Ford K.L."/>
            <person name="Foster G.D."/>
            <person name="Pangilinan J."/>
            <person name="Papanicolaou A."/>
            <person name="Barry K."/>
            <person name="LaButti K."/>
            <person name="Viragh M."/>
            <person name="Koriabine M."/>
            <person name="Yan M."/>
            <person name="Riley R."/>
            <person name="Champramary S."/>
            <person name="Plett K.L."/>
            <person name="Tsai I.J."/>
            <person name="Slot J."/>
            <person name="Sipos G."/>
            <person name="Plett J."/>
            <person name="Nagy L.G."/>
            <person name="Grigoriev I.V."/>
        </authorList>
    </citation>
    <scope>NUCLEOTIDE SEQUENCE</scope>
    <source>
        <strain evidence="2">CCBAS 213</strain>
    </source>
</reference>
<feature type="transmembrane region" description="Helical" evidence="1">
    <location>
        <begin position="183"/>
        <end position="204"/>
    </location>
</feature>
<sequence length="345" mass="38721">MSLFLMVTQTDIPPDLTNEDKALVFQSLDASLNTQILYALLHGIYTGILAVTLWNIFINKCWPIRRALVVIIILLHALITIDVAFQWSLIYSTFIQNGQSFWTVFLKINSVSQAVYLEAGTTASMSTILTDSYIIWCCWMVWGRCWLIVLLPILCLISATVSKIIGIYHVYFTGSDSVFQMLYVSLVLVTTLWCTLLIIFRILIVTGVRRGAGSRLRVYYHFIEVLVESSALYSITLILYLAFIIRLDFGAYYLESIATIAKGAAPTLIVGRAAAGHTRPHEEHDESSTVSTIRFQTSSQSSQLSQPSMASFQDSNTMQSAVLEVDIEAQREQSDELVVVVERSE</sequence>
<evidence type="ECO:0000256" key="1">
    <source>
        <dbReference type="SAM" id="Phobius"/>
    </source>
</evidence>
<feature type="transmembrane region" description="Helical" evidence="1">
    <location>
        <begin position="146"/>
        <end position="171"/>
    </location>
</feature>
<keyword evidence="1" id="KW-0812">Transmembrane</keyword>
<feature type="transmembrane region" description="Helical" evidence="1">
    <location>
        <begin position="114"/>
        <end position="139"/>
    </location>
</feature>
<accession>A0AA39J5V4</accession>